<comment type="caution">
    <text evidence="2">The sequence shown here is derived from an EMBL/GenBank/DDBJ whole genome shotgun (WGS) entry which is preliminary data.</text>
</comment>
<evidence type="ECO:0000256" key="1">
    <source>
        <dbReference type="SAM" id="MobiDB-lite"/>
    </source>
</evidence>
<dbReference type="Proteomes" id="UP000654075">
    <property type="component" value="Unassembled WGS sequence"/>
</dbReference>
<sequence>MHVPAAMEDRRLVVRVFFVADGERPSFTAKPVAQSYQYRASRVTLIESSKSRLNRLLMRNFGPDASGRRLGSDTGSDTGSEDEEDSCQQGFDRSSCPKARSSSSSGYYESDEARLKERLQHLWQNFRTADHRHLRDWAHEDQTSCVKTIADLLGVSEWEEARLTNLVEELANNEGTESTTWTRGVAAVPTRGSLGQRRPAPEPSKPKVLEKPVECHWKQQLRAFAPGPLSQEVWVEVAQLSQTSSPQVVGAWRQSLQQLLRSPRMTDPMQARSLQLPPFASAGSPSATGAAADANPFAIHLQLELLHLLPSEGARRG</sequence>
<reference evidence="2" key="1">
    <citation type="submission" date="2021-02" db="EMBL/GenBank/DDBJ databases">
        <authorList>
            <person name="Dougan E. K."/>
            <person name="Rhodes N."/>
            <person name="Thang M."/>
            <person name="Chan C."/>
        </authorList>
    </citation>
    <scope>NUCLEOTIDE SEQUENCE</scope>
</reference>
<name>A0A813DI34_POLGL</name>
<proteinExistence type="predicted"/>
<feature type="compositionally biased region" description="Low complexity" evidence="1">
    <location>
        <begin position="94"/>
        <end position="105"/>
    </location>
</feature>
<accession>A0A813DI34</accession>
<evidence type="ECO:0000313" key="3">
    <source>
        <dbReference type="Proteomes" id="UP000654075"/>
    </source>
</evidence>
<protein>
    <submittedName>
        <fullName evidence="2">Uncharacterized protein</fullName>
    </submittedName>
</protein>
<organism evidence="2 3">
    <name type="scientific">Polarella glacialis</name>
    <name type="common">Dinoflagellate</name>
    <dbReference type="NCBI Taxonomy" id="89957"/>
    <lineage>
        <taxon>Eukaryota</taxon>
        <taxon>Sar</taxon>
        <taxon>Alveolata</taxon>
        <taxon>Dinophyceae</taxon>
        <taxon>Suessiales</taxon>
        <taxon>Suessiaceae</taxon>
        <taxon>Polarella</taxon>
    </lineage>
</organism>
<keyword evidence="3" id="KW-1185">Reference proteome</keyword>
<dbReference type="AlphaFoldDB" id="A0A813DI34"/>
<feature type="region of interest" description="Disordered" evidence="1">
    <location>
        <begin position="64"/>
        <end position="109"/>
    </location>
</feature>
<evidence type="ECO:0000313" key="2">
    <source>
        <dbReference type="EMBL" id="CAE8588603.1"/>
    </source>
</evidence>
<dbReference type="EMBL" id="CAJNNV010003239">
    <property type="protein sequence ID" value="CAE8588603.1"/>
    <property type="molecule type" value="Genomic_DNA"/>
</dbReference>
<gene>
    <name evidence="2" type="ORF">PGLA1383_LOCUS7394</name>
</gene>